<evidence type="ECO:0000313" key="2">
    <source>
        <dbReference type="Proteomes" id="UP000321436"/>
    </source>
</evidence>
<gene>
    <name evidence="1" type="ORF">CCY01nite_46080</name>
</gene>
<dbReference type="InterPro" id="IPR025366">
    <property type="entry name" value="DUF4270"/>
</dbReference>
<dbReference type="Pfam" id="PF14092">
    <property type="entry name" value="DUF4270"/>
    <property type="match status" value="1"/>
</dbReference>
<comment type="caution">
    <text evidence="1">The sequence shown here is derived from an EMBL/GenBank/DDBJ whole genome shotgun (WGS) entry which is preliminary data.</text>
</comment>
<name>A0A512RRL9_9BACT</name>
<reference evidence="1 2" key="1">
    <citation type="submission" date="2019-07" db="EMBL/GenBank/DDBJ databases">
        <title>Whole genome shotgun sequence of Chitinophaga cymbidii NBRC 109752.</title>
        <authorList>
            <person name="Hosoyama A."/>
            <person name="Uohara A."/>
            <person name="Ohji S."/>
            <person name="Ichikawa N."/>
        </authorList>
    </citation>
    <scope>NUCLEOTIDE SEQUENCE [LARGE SCALE GENOMIC DNA]</scope>
    <source>
        <strain evidence="1 2">NBRC 109752</strain>
    </source>
</reference>
<dbReference type="Proteomes" id="UP000321436">
    <property type="component" value="Unassembled WGS sequence"/>
</dbReference>
<dbReference type="AlphaFoldDB" id="A0A512RRL9"/>
<keyword evidence="2" id="KW-1185">Reference proteome</keyword>
<organism evidence="1 2">
    <name type="scientific">Chitinophaga cymbidii</name>
    <dbReference type="NCBI Taxonomy" id="1096750"/>
    <lineage>
        <taxon>Bacteria</taxon>
        <taxon>Pseudomonadati</taxon>
        <taxon>Bacteroidota</taxon>
        <taxon>Chitinophagia</taxon>
        <taxon>Chitinophagales</taxon>
        <taxon>Chitinophagaceae</taxon>
        <taxon>Chitinophaga</taxon>
    </lineage>
</organism>
<proteinExistence type="predicted"/>
<dbReference type="EMBL" id="BKAU01000006">
    <property type="protein sequence ID" value="GEP98348.1"/>
    <property type="molecule type" value="Genomic_DNA"/>
</dbReference>
<evidence type="ECO:0000313" key="1">
    <source>
        <dbReference type="EMBL" id="GEP98348.1"/>
    </source>
</evidence>
<accession>A0A512RRL9</accession>
<sequence>MYAFSGCNESTILGKDLIPGTDKVNVKDTTLDNLITSNVYLADSSIRTGQGNYRATMGSVTNDPVFGKSHGFLYTQVGLSSSEYTFAGTGHVLDSVVLYIGCDTVWYGADAPLTFRIYRMNEPDFKIDSNYSYTRPLSYDPAELLGTATIGPVHPNDSLSIYGEKYAPQLRFKLSNTFGNEMLQQRADGAFKTDSAFRVFLKGFAIVPDTSLPNNRTMLFPNLNSGDTRLTVYYKNSTDDSLTANFPFQQYASAHANYFTRNYTGSDAAPYINTNKPEGENRIYLQEAPGIFSQLQIPNLENFPKSIINKAELVVTQISTGTEPSTVFTEPERLFLWRYITHDSLGYIIDYGNPSNPDLAYYGGNRTVIDLPGGIKVVQYKFNIARHLQFIVDRKLENSVFKLEAISSRYNIDMRGVRAGGGNAAPPANIKLRIIYTQL</sequence>
<evidence type="ECO:0008006" key="3">
    <source>
        <dbReference type="Google" id="ProtNLM"/>
    </source>
</evidence>
<protein>
    <recommendedName>
        <fullName evidence="3">DUF4270 domain-containing protein</fullName>
    </recommendedName>
</protein>